<evidence type="ECO:0000256" key="1">
    <source>
        <dbReference type="SAM" id="MobiDB-lite"/>
    </source>
</evidence>
<dbReference type="Pfam" id="PF08238">
    <property type="entry name" value="Sel1"/>
    <property type="match status" value="3"/>
</dbReference>
<reference evidence="3 4" key="1">
    <citation type="submission" date="2019-03" db="EMBL/GenBank/DDBJ databases">
        <title>Draft Genome Sequences of Six Type Strains of the Genus Massilia.</title>
        <authorList>
            <person name="Miess H."/>
            <person name="Frediansyhah A."/>
            <person name="Gross H."/>
        </authorList>
    </citation>
    <scope>NUCLEOTIDE SEQUENCE [LARGE SCALE GENOMIC DNA]</scope>
    <source>
        <strain evidence="3 4">DSM 17505</strain>
    </source>
</reference>
<dbReference type="InterPro" id="IPR050767">
    <property type="entry name" value="Sel1_AlgK"/>
</dbReference>
<dbReference type="InterPro" id="IPR011990">
    <property type="entry name" value="TPR-like_helical_dom_sf"/>
</dbReference>
<protein>
    <submittedName>
        <fullName evidence="3">Sel1 repeat family protein</fullName>
    </submittedName>
</protein>
<proteinExistence type="predicted"/>
<dbReference type="PANTHER" id="PTHR11102">
    <property type="entry name" value="SEL-1-LIKE PROTEIN"/>
    <property type="match status" value="1"/>
</dbReference>
<dbReference type="EMBL" id="CP038026">
    <property type="protein sequence ID" value="QBQ36046.1"/>
    <property type="molecule type" value="Genomic_DNA"/>
</dbReference>
<name>A0ABX5S6S7_9BURK</name>
<evidence type="ECO:0000313" key="3">
    <source>
        <dbReference type="EMBL" id="QBQ36046.1"/>
    </source>
</evidence>
<evidence type="ECO:0000256" key="2">
    <source>
        <dbReference type="SAM" id="SignalP"/>
    </source>
</evidence>
<dbReference type="Proteomes" id="UP000294359">
    <property type="component" value="Chromosome"/>
</dbReference>
<dbReference type="SMART" id="SM00671">
    <property type="entry name" value="SEL1"/>
    <property type="match status" value="3"/>
</dbReference>
<dbReference type="InterPro" id="IPR006597">
    <property type="entry name" value="Sel1-like"/>
</dbReference>
<feature type="chain" id="PRO_5047151874" evidence="2">
    <location>
        <begin position="24"/>
        <end position="251"/>
    </location>
</feature>
<dbReference type="PANTHER" id="PTHR11102:SF160">
    <property type="entry name" value="ERAD-ASSOCIATED E3 UBIQUITIN-PROTEIN LIGASE COMPONENT HRD3"/>
    <property type="match status" value="1"/>
</dbReference>
<keyword evidence="4" id="KW-1185">Reference proteome</keyword>
<sequence length="251" mass="27480">MKKLGQLIVAIGIALALHGNALAGFVEGATAYNNRNYAVAYKEILPLARAGSADAQHLLGLMYYMGRGVQQDYKQALAWHRKAAVQGKADAQYVVGAMYYTGNAVIQDHQQAVSWFRKAAEQGHAQAQQVLGLMYRYHIGGVPQDNVLAYMLWNLAAASGNANAAEQRASVIKQMTEEQIEEGQALSAAWKPGKPLPRSSRTGEGSRHAWAGHSQAISRPFEFRFLRLSVPRAGRHHLCRAPLLAPAYLFV</sequence>
<accession>A0ABX5S6S7</accession>
<dbReference type="SUPFAM" id="SSF81901">
    <property type="entry name" value="HCP-like"/>
    <property type="match status" value="1"/>
</dbReference>
<dbReference type="RefSeq" id="WP_134384335.1">
    <property type="nucleotide sequence ID" value="NZ_CP038026.1"/>
</dbReference>
<keyword evidence="2" id="KW-0732">Signal</keyword>
<feature type="signal peptide" evidence="2">
    <location>
        <begin position="1"/>
        <end position="23"/>
    </location>
</feature>
<organism evidence="3 4">
    <name type="scientific">Pseudoduganella plicata</name>
    <dbReference type="NCBI Taxonomy" id="321984"/>
    <lineage>
        <taxon>Bacteria</taxon>
        <taxon>Pseudomonadati</taxon>
        <taxon>Pseudomonadota</taxon>
        <taxon>Betaproteobacteria</taxon>
        <taxon>Burkholderiales</taxon>
        <taxon>Oxalobacteraceae</taxon>
        <taxon>Telluria group</taxon>
        <taxon>Pseudoduganella</taxon>
    </lineage>
</organism>
<feature type="region of interest" description="Disordered" evidence="1">
    <location>
        <begin position="183"/>
        <end position="212"/>
    </location>
</feature>
<evidence type="ECO:0000313" key="4">
    <source>
        <dbReference type="Proteomes" id="UP000294359"/>
    </source>
</evidence>
<gene>
    <name evidence="3" type="ORF">E1742_07695</name>
</gene>
<dbReference type="Gene3D" id="1.25.40.10">
    <property type="entry name" value="Tetratricopeptide repeat domain"/>
    <property type="match status" value="1"/>
</dbReference>